<keyword evidence="8 13" id="KW-1133">Transmembrane helix</keyword>
<dbReference type="VEuPathDB" id="FungiDB:CCM_04955"/>
<evidence type="ECO:0000256" key="8">
    <source>
        <dbReference type="ARBA" id="ARBA00022989"/>
    </source>
</evidence>
<evidence type="ECO:0000256" key="10">
    <source>
        <dbReference type="ARBA" id="ARBA00023136"/>
    </source>
</evidence>
<dbReference type="InterPro" id="IPR003960">
    <property type="entry name" value="ATPase_AAA_CS"/>
</dbReference>
<dbReference type="PROSITE" id="PS00674">
    <property type="entry name" value="AAA"/>
    <property type="match status" value="1"/>
</dbReference>
<dbReference type="Gene3D" id="3.40.50.300">
    <property type="entry name" value="P-loop containing nucleotide triphosphate hydrolases"/>
    <property type="match status" value="1"/>
</dbReference>
<dbReference type="GO" id="GO:0005524">
    <property type="term" value="F:ATP binding"/>
    <property type="evidence" value="ECO:0007669"/>
    <property type="project" value="UniProtKB-KW"/>
</dbReference>
<gene>
    <name evidence="16" type="ORF">CCM_04955</name>
</gene>
<dbReference type="GeneID" id="18166975"/>
<comment type="catalytic activity">
    <reaction evidence="11">
        <text>ATP + H2O = ADP + phosphate + H(+)</text>
        <dbReference type="Rhea" id="RHEA:13065"/>
        <dbReference type="ChEBI" id="CHEBI:15377"/>
        <dbReference type="ChEBI" id="CHEBI:15378"/>
        <dbReference type="ChEBI" id="CHEBI:30616"/>
        <dbReference type="ChEBI" id="CHEBI:43474"/>
        <dbReference type="ChEBI" id="CHEBI:456216"/>
    </reaction>
    <physiologicalReaction direction="left-to-right" evidence="11">
        <dbReference type="Rhea" id="RHEA:13066"/>
    </physiologicalReaction>
</comment>
<dbReference type="InParanoid" id="G3JFK6"/>
<dbReference type="Pfam" id="PF25426">
    <property type="entry name" value="AAA_lid_BCS1"/>
    <property type="match status" value="1"/>
</dbReference>
<feature type="transmembrane region" description="Helical" evidence="13">
    <location>
        <begin position="20"/>
        <end position="42"/>
    </location>
</feature>
<dbReference type="InterPro" id="IPR003593">
    <property type="entry name" value="AAA+_ATPase"/>
</dbReference>
<evidence type="ECO:0000256" key="2">
    <source>
        <dbReference type="ARBA" id="ARBA00007448"/>
    </source>
</evidence>
<dbReference type="OrthoDB" id="10251412at2759"/>
<name>G3JFK6_CORMM</name>
<evidence type="ECO:0000256" key="4">
    <source>
        <dbReference type="ARBA" id="ARBA00022741"/>
    </source>
</evidence>
<evidence type="ECO:0000259" key="15">
    <source>
        <dbReference type="SMART" id="SM01024"/>
    </source>
</evidence>
<dbReference type="InterPro" id="IPR057495">
    <property type="entry name" value="AAA_lid_BCS1"/>
</dbReference>
<dbReference type="PANTHER" id="PTHR23070">
    <property type="entry name" value="BCS1 AAA-TYPE ATPASE"/>
    <property type="match status" value="1"/>
</dbReference>
<keyword evidence="10 13" id="KW-0472">Membrane</keyword>
<dbReference type="SMART" id="SM00382">
    <property type="entry name" value="AAA"/>
    <property type="match status" value="1"/>
</dbReference>
<dbReference type="InterPro" id="IPR027417">
    <property type="entry name" value="P-loop_NTPase"/>
</dbReference>
<evidence type="ECO:0000256" key="12">
    <source>
        <dbReference type="RuleBase" id="RU003651"/>
    </source>
</evidence>
<dbReference type="EMBL" id="JH126401">
    <property type="protein sequence ID" value="EGX93580.1"/>
    <property type="molecule type" value="Genomic_DNA"/>
</dbReference>
<protein>
    <submittedName>
        <fullName evidence="16">Mitochondrial chaperone bcs1, putative</fullName>
    </submittedName>
</protein>
<keyword evidence="9" id="KW-0496">Mitochondrion</keyword>
<comment type="subcellular location">
    <subcellularLocation>
        <location evidence="1">Mitochondrion inner membrane</location>
        <topology evidence="1">Single-pass membrane protein</topology>
    </subcellularLocation>
</comment>
<dbReference type="STRING" id="983644.G3JFK6"/>
<dbReference type="RefSeq" id="XP_006670163.1">
    <property type="nucleotide sequence ID" value="XM_006670100.1"/>
</dbReference>
<accession>G3JFK6</accession>
<evidence type="ECO:0000256" key="5">
    <source>
        <dbReference type="ARBA" id="ARBA00022792"/>
    </source>
</evidence>
<evidence type="ECO:0000256" key="13">
    <source>
        <dbReference type="SAM" id="Phobius"/>
    </source>
</evidence>
<evidence type="ECO:0000256" key="6">
    <source>
        <dbReference type="ARBA" id="ARBA00022801"/>
    </source>
</evidence>
<proteinExistence type="inferred from homology"/>
<evidence type="ECO:0000256" key="3">
    <source>
        <dbReference type="ARBA" id="ARBA00022692"/>
    </source>
</evidence>
<evidence type="ECO:0000313" key="16">
    <source>
        <dbReference type="EMBL" id="EGX93580.1"/>
    </source>
</evidence>
<feature type="domain" description="AAA+ ATPase" evidence="14">
    <location>
        <begin position="177"/>
        <end position="311"/>
    </location>
</feature>
<sequence length="393" mass="43791">MLPLLPTDILPAWVRGHYETWLYLIGIAVLLKPVAYLALRILAQQYIYIRKSDEAYDMLLGWIFATGVDKGARSVIARVGVRGLIGEESSADPASPANKKRITLSPWNGALLFWFRGRPVYYTTQLRQVGLQQEEEATLVSLGRSGAPLRRFLDECRQRHLRQAEQRRWYAQRGIPYRRGYLFYGRPGTGKTSLSLSVAGHFELDIYRIQISGITDDSLKQLFEKLPGRCVVLLEDVDAIAKNRAVGAAHAAGDASSAAGTTMSGLLNIIDGVSSQEGRILIMTTNYAARLDAALVRPGRIDVRVEFPLADRNVARDLFDLVYRSPVGPDEETSGGEEKLPVLADAFAARLPERLVSPAEVMSFLLQHQDAPQRAVDCVQEWIDSRAKNELRE</sequence>
<keyword evidence="6" id="KW-0378">Hydrolase</keyword>
<evidence type="ECO:0000256" key="7">
    <source>
        <dbReference type="ARBA" id="ARBA00022840"/>
    </source>
</evidence>
<keyword evidence="5" id="KW-0999">Mitochondrion inner membrane</keyword>
<feature type="domain" description="BCS1 N-terminal" evidence="15">
    <location>
        <begin position="23"/>
        <end position="182"/>
    </location>
</feature>
<evidence type="ECO:0000256" key="9">
    <source>
        <dbReference type="ARBA" id="ARBA00023128"/>
    </source>
</evidence>
<keyword evidence="7 12" id="KW-0067">ATP-binding</keyword>
<organism evidence="16 17">
    <name type="scientific">Cordyceps militaris (strain CM01)</name>
    <name type="common">Caterpillar fungus</name>
    <dbReference type="NCBI Taxonomy" id="983644"/>
    <lineage>
        <taxon>Eukaryota</taxon>
        <taxon>Fungi</taxon>
        <taxon>Dikarya</taxon>
        <taxon>Ascomycota</taxon>
        <taxon>Pezizomycotina</taxon>
        <taxon>Sordariomycetes</taxon>
        <taxon>Hypocreomycetidae</taxon>
        <taxon>Hypocreales</taxon>
        <taxon>Cordycipitaceae</taxon>
        <taxon>Cordyceps</taxon>
    </lineage>
</organism>
<dbReference type="InterPro" id="IPR003959">
    <property type="entry name" value="ATPase_AAA_core"/>
</dbReference>
<dbReference type="AlphaFoldDB" id="G3JFK6"/>
<dbReference type="SUPFAM" id="SSF52540">
    <property type="entry name" value="P-loop containing nucleoside triphosphate hydrolases"/>
    <property type="match status" value="1"/>
</dbReference>
<dbReference type="InterPro" id="IPR050747">
    <property type="entry name" value="Mitochondrial_chaperone_BCS1"/>
</dbReference>
<dbReference type="KEGG" id="cmt:CCM_04955"/>
<dbReference type="SMART" id="SM01024">
    <property type="entry name" value="BCS1_N"/>
    <property type="match status" value="1"/>
</dbReference>
<reference evidence="16 17" key="1">
    <citation type="journal article" date="2011" name="Genome Biol.">
        <title>Genome sequence of the insect pathogenic fungus Cordyceps militaris, a valued traditional Chinese medicine.</title>
        <authorList>
            <person name="Zheng P."/>
            <person name="Xia Y."/>
            <person name="Xiao G."/>
            <person name="Xiong C."/>
            <person name="Hu X."/>
            <person name="Zhang S."/>
            <person name="Zheng H."/>
            <person name="Huang Y."/>
            <person name="Zhou Y."/>
            <person name="Wang S."/>
            <person name="Zhao G.P."/>
            <person name="Liu X."/>
            <person name="St Leger R.J."/>
            <person name="Wang C."/>
        </authorList>
    </citation>
    <scope>NUCLEOTIDE SEQUENCE [LARGE SCALE GENOMIC DNA]</scope>
    <source>
        <strain evidence="16 17">CM01</strain>
    </source>
</reference>
<evidence type="ECO:0000256" key="1">
    <source>
        <dbReference type="ARBA" id="ARBA00004434"/>
    </source>
</evidence>
<keyword evidence="3 13" id="KW-0812">Transmembrane</keyword>
<keyword evidence="4 12" id="KW-0547">Nucleotide-binding</keyword>
<dbReference type="HOGENOM" id="CLU_010189_4_4_1"/>
<comment type="similarity">
    <text evidence="2">Belongs to the AAA ATPase family. BCS1 subfamily.</text>
</comment>
<dbReference type="Proteomes" id="UP000001610">
    <property type="component" value="Unassembled WGS sequence"/>
</dbReference>
<dbReference type="Pfam" id="PF08740">
    <property type="entry name" value="BCS1_N"/>
    <property type="match status" value="1"/>
</dbReference>
<keyword evidence="17" id="KW-1185">Reference proteome</keyword>
<evidence type="ECO:0000259" key="14">
    <source>
        <dbReference type="SMART" id="SM00382"/>
    </source>
</evidence>
<evidence type="ECO:0000256" key="11">
    <source>
        <dbReference type="ARBA" id="ARBA00048778"/>
    </source>
</evidence>
<evidence type="ECO:0000313" key="17">
    <source>
        <dbReference type="Proteomes" id="UP000001610"/>
    </source>
</evidence>
<dbReference type="GO" id="GO:0005743">
    <property type="term" value="C:mitochondrial inner membrane"/>
    <property type="evidence" value="ECO:0007669"/>
    <property type="project" value="UniProtKB-SubCell"/>
</dbReference>
<dbReference type="InterPro" id="IPR014851">
    <property type="entry name" value="BCS1_N"/>
</dbReference>
<dbReference type="OMA" id="FLIFARY"/>
<dbReference type="GO" id="GO:0016887">
    <property type="term" value="F:ATP hydrolysis activity"/>
    <property type="evidence" value="ECO:0007669"/>
    <property type="project" value="InterPro"/>
</dbReference>
<dbReference type="eggNOG" id="KOG0743">
    <property type="taxonomic scope" value="Eukaryota"/>
</dbReference>
<dbReference type="Pfam" id="PF00004">
    <property type="entry name" value="AAA"/>
    <property type="match status" value="1"/>
</dbReference>